<dbReference type="InterPro" id="IPR018770">
    <property type="entry name" value="ChloroindolylP_hydrolase"/>
</dbReference>
<evidence type="ECO:0000313" key="3">
    <source>
        <dbReference type="Proteomes" id="UP000257131"/>
    </source>
</evidence>
<keyword evidence="1" id="KW-1133">Transmembrane helix</keyword>
<dbReference type="Pfam" id="PF10112">
    <property type="entry name" value="Halogen_Hydrol"/>
    <property type="match status" value="1"/>
</dbReference>
<feature type="transmembrane region" description="Helical" evidence="1">
    <location>
        <begin position="107"/>
        <end position="125"/>
    </location>
</feature>
<feature type="transmembrane region" description="Helical" evidence="1">
    <location>
        <begin position="66"/>
        <end position="86"/>
    </location>
</feature>
<dbReference type="RefSeq" id="WP_115980410.1">
    <property type="nucleotide sequence ID" value="NZ_QOHR01000015.1"/>
</dbReference>
<sequence>MAERYGGRYSPDPPPEDGEARAAAHRLSTAPTRFRIDPAGARVNFLYLPAAVLAVVALGGGPERLALGLIGAGLWALAAWLTREGLRAEAAYHDRKVARRPALPRKLAASLLTGAGTAVAAGLSGGDPLGAGLYGVIAAALHVTAFGIDPLTDKGLPGVDEVQQGRVTRAVEQAEAKLAEIRRIADRLGDRALEERVAGFEAAAQALFRTLESDPRDLNAARRYLSVYLTGARDATAKYAEIAERGPNAAARRDYMALLDDLEENFAARTRKLLQNDRADLTVEIEVLRDRLRREGLRTEDSEE</sequence>
<keyword evidence="1" id="KW-0472">Membrane</keyword>
<organism evidence="2 3">
    <name type="scientific">Rhodosalinus sediminis</name>
    <dbReference type="NCBI Taxonomy" id="1940533"/>
    <lineage>
        <taxon>Bacteria</taxon>
        <taxon>Pseudomonadati</taxon>
        <taxon>Pseudomonadota</taxon>
        <taxon>Alphaproteobacteria</taxon>
        <taxon>Rhodobacterales</taxon>
        <taxon>Paracoccaceae</taxon>
        <taxon>Rhodosalinus</taxon>
    </lineage>
</organism>
<dbReference type="EMBL" id="QOHR01000015">
    <property type="protein sequence ID" value="REC55913.1"/>
    <property type="molecule type" value="Genomic_DNA"/>
</dbReference>
<accession>A0A3D9BQV9</accession>
<evidence type="ECO:0000313" key="2">
    <source>
        <dbReference type="EMBL" id="REC55913.1"/>
    </source>
</evidence>
<evidence type="ECO:0008006" key="4">
    <source>
        <dbReference type="Google" id="ProtNLM"/>
    </source>
</evidence>
<dbReference type="OrthoDB" id="7375296at2"/>
<reference evidence="2 3" key="1">
    <citation type="journal article" date="2017" name="Int. J. Syst. Evol. Microbiol.">
        <title>Rhodosalinus sediminis gen. nov., sp. nov., isolated from marine saltern.</title>
        <authorList>
            <person name="Guo L.Y."/>
            <person name="Ling S.K."/>
            <person name="Li C.M."/>
            <person name="Chen G.J."/>
            <person name="Du Z.J."/>
        </authorList>
    </citation>
    <scope>NUCLEOTIDE SEQUENCE [LARGE SCALE GENOMIC DNA]</scope>
    <source>
        <strain evidence="2 3">WDN1C137</strain>
    </source>
</reference>
<keyword evidence="3" id="KW-1185">Reference proteome</keyword>
<keyword evidence="1" id="KW-0812">Transmembrane</keyword>
<comment type="caution">
    <text evidence="2">The sequence shown here is derived from an EMBL/GenBank/DDBJ whole genome shotgun (WGS) entry which is preliminary data.</text>
</comment>
<name>A0A3D9BQV9_9RHOB</name>
<feature type="transmembrane region" description="Helical" evidence="1">
    <location>
        <begin position="43"/>
        <end position="60"/>
    </location>
</feature>
<gene>
    <name evidence="2" type="ORF">DRV84_10825</name>
</gene>
<evidence type="ECO:0000256" key="1">
    <source>
        <dbReference type="SAM" id="Phobius"/>
    </source>
</evidence>
<dbReference type="AlphaFoldDB" id="A0A3D9BQV9"/>
<proteinExistence type="predicted"/>
<dbReference type="Proteomes" id="UP000257131">
    <property type="component" value="Unassembled WGS sequence"/>
</dbReference>
<protein>
    <recommendedName>
        <fullName evidence="4">5-bromo-4-chloroindolyl phosphate hydrolysis protein</fullName>
    </recommendedName>
</protein>